<reference evidence="1 2" key="1">
    <citation type="submission" date="2017-09" db="EMBL/GenBank/DDBJ databases">
        <title>Complete circularized genomes of four mosquito-derived Elizabethkingia anophelis isolates.</title>
        <authorList>
            <person name="Nicholson A.C."/>
            <person name="Xu J."/>
        </authorList>
    </citation>
    <scope>NUCLEOTIDE SEQUENCE [LARGE SCALE GENOMIC DNA]</scope>
    <source>
        <strain evidence="1 2">R26</strain>
    </source>
</reference>
<organism evidence="1 2">
    <name type="scientific">Elizabethkingia anophelis R26</name>
    <dbReference type="NCBI Taxonomy" id="1246994"/>
    <lineage>
        <taxon>Bacteria</taxon>
        <taxon>Pseudomonadati</taxon>
        <taxon>Bacteroidota</taxon>
        <taxon>Flavobacteriia</taxon>
        <taxon>Flavobacteriales</taxon>
        <taxon>Weeksellaceae</taxon>
        <taxon>Elizabethkingia</taxon>
    </lineage>
</organism>
<sequence length="386" mass="44516">MTKKNTVVRWQILIFLAVLLINFSCNRSDNESTDNELIPKIFTFYSQDINGKNITLGGEIKEKGKIKIIRRGVCWSIKENPTIESNNFKEDKLDIEGKFYFALANELKPATKYFVRAFYETTKGIKYGDIVSFNTEAVNTIKSPMHILKKSVTLRGEIVQEESEIRTVGFAYSTTPNPIANRDKMVTKKIQGSASYEIVLESELNPNRIYYVRGFIMDRSGEYSYTEEKQFHTTGYLGPARGDVIYDKGEISDGWRYLEISYYQYMERWGSTDLFIPDIPGDFGKGFDNSKKIIQYSGESYSAAKLCSILTMNGFSDWFLPTTEELLVILKSYKSQGITIHGRFWTSTQKDKSNAYSIMFNEVSNEFELLVDPKDQQNRILPIRRY</sequence>
<gene>
    <name evidence="1" type="ORF">BAZ09_011465</name>
</gene>
<dbReference type="EMBL" id="CP023401">
    <property type="protein sequence ID" value="ATC36798.1"/>
    <property type="molecule type" value="Genomic_DNA"/>
</dbReference>
<proteinExistence type="predicted"/>
<accession>A0ABM6MUJ9</accession>
<evidence type="ECO:0000313" key="2">
    <source>
        <dbReference type="Proteomes" id="UP000190057"/>
    </source>
</evidence>
<evidence type="ECO:0000313" key="1">
    <source>
        <dbReference type="EMBL" id="ATC36798.1"/>
    </source>
</evidence>
<protein>
    <recommendedName>
        <fullName evidence="3">DUF1566 domain-containing protein</fullName>
    </recommendedName>
</protein>
<name>A0ABM6MUJ9_9FLAO</name>
<dbReference type="Proteomes" id="UP000190057">
    <property type="component" value="Chromosome"/>
</dbReference>
<evidence type="ECO:0008006" key="3">
    <source>
        <dbReference type="Google" id="ProtNLM"/>
    </source>
</evidence>
<dbReference type="RefSeq" id="WP_009090083.1">
    <property type="nucleotide sequence ID" value="NZ_ANIW01000058.1"/>
</dbReference>
<keyword evidence="2" id="KW-1185">Reference proteome</keyword>
<dbReference type="GeneID" id="56685096"/>